<dbReference type="HAMAP" id="MF_00995">
    <property type="entry name" value="MqnA"/>
    <property type="match status" value="1"/>
</dbReference>
<keyword evidence="2" id="KW-0456">Lyase</keyword>
<proteinExistence type="inferred from homology"/>
<dbReference type="CDD" id="cd13634">
    <property type="entry name" value="PBP2_Sco4506"/>
    <property type="match status" value="1"/>
</dbReference>
<dbReference type="InterPro" id="IPR003773">
    <property type="entry name" value="Menaquinone_biosynth"/>
</dbReference>
<dbReference type="PANTHER" id="PTHR37690:SF1">
    <property type="entry name" value="CHORISMATE DEHYDRATASE"/>
    <property type="match status" value="1"/>
</dbReference>
<keyword evidence="1" id="KW-0474">Menaquinone biosynthesis</keyword>
<gene>
    <name evidence="3" type="ORF">UFOPK2399_01744</name>
</gene>
<dbReference type="SUPFAM" id="SSF53850">
    <property type="entry name" value="Periplasmic binding protein-like II"/>
    <property type="match status" value="1"/>
</dbReference>
<reference evidence="3" key="1">
    <citation type="submission" date="2020-05" db="EMBL/GenBank/DDBJ databases">
        <authorList>
            <person name="Chiriac C."/>
            <person name="Salcher M."/>
            <person name="Ghai R."/>
            <person name="Kavagutti S V."/>
        </authorList>
    </citation>
    <scope>NUCLEOTIDE SEQUENCE</scope>
</reference>
<evidence type="ECO:0000256" key="1">
    <source>
        <dbReference type="ARBA" id="ARBA00022428"/>
    </source>
</evidence>
<dbReference type="InterPro" id="IPR030868">
    <property type="entry name" value="MqnA"/>
</dbReference>
<sequence>MIRLGRISYANMAPVFFRVDAEYEEVTGVPTELNKRLVAGELDTAPISSIEYARNADTLRLLPRLCVSSEGAVDSIQLVSRTPFDRIRTVAVTPESATSVVLTKILLPDAEQVPLGEDAEATLLIGDAALKSAFEDPTPHHDLGRLWLERTGLPMVFAVWAAPEPLHPDLASLEDALVASLRAARSEPETLAHEAAALYGYPAGFLARYFEKLRYRFGPRERAGLYTFLELAHEVGELDEVPELRFATTPAVV</sequence>
<evidence type="ECO:0000313" key="3">
    <source>
        <dbReference type="EMBL" id="CAB4707143.1"/>
    </source>
</evidence>
<dbReference type="EMBL" id="CAEZXP010000007">
    <property type="protein sequence ID" value="CAB4707143.1"/>
    <property type="molecule type" value="Genomic_DNA"/>
</dbReference>
<accession>A0A6J6QCH8</accession>
<dbReference type="Gene3D" id="3.40.190.10">
    <property type="entry name" value="Periplasmic binding protein-like II"/>
    <property type="match status" value="2"/>
</dbReference>
<dbReference type="AlphaFoldDB" id="A0A6J6QCH8"/>
<dbReference type="GO" id="GO:0016829">
    <property type="term" value="F:lyase activity"/>
    <property type="evidence" value="ECO:0007669"/>
    <property type="project" value="UniProtKB-KW"/>
</dbReference>
<evidence type="ECO:0000256" key="2">
    <source>
        <dbReference type="ARBA" id="ARBA00023239"/>
    </source>
</evidence>
<protein>
    <submittedName>
        <fullName evidence="3">Unannotated protein</fullName>
    </submittedName>
</protein>
<organism evidence="3">
    <name type="scientific">freshwater metagenome</name>
    <dbReference type="NCBI Taxonomy" id="449393"/>
    <lineage>
        <taxon>unclassified sequences</taxon>
        <taxon>metagenomes</taxon>
        <taxon>ecological metagenomes</taxon>
    </lineage>
</organism>
<dbReference type="PANTHER" id="PTHR37690">
    <property type="entry name" value="CHORISMATE DEHYDRATASE"/>
    <property type="match status" value="1"/>
</dbReference>
<dbReference type="GO" id="GO:0009234">
    <property type="term" value="P:menaquinone biosynthetic process"/>
    <property type="evidence" value="ECO:0007669"/>
    <property type="project" value="UniProtKB-KW"/>
</dbReference>
<dbReference type="Pfam" id="PF02621">
    <property type="entry name" value="VitK2_biosynth"/>
    <property type="match status" value="1"/>
</dbReference>
<name>A0A6J6QCH8_9ZZZZ</name>